<evidence type="ECO:0000313" key="2">
    <source>
        <dbReference type="Proteomes" id="UP000192596"/>
    </source>
</evidence>
<sequence length="123" mass="14011">MASLQPDRLSSPLPELLINIIALLPVREIAGLDSLSTYFYDFIRHHEEALTQHTIAHHRARLIHRLTWLTALQGLNIIGIMRRYVSCYGELRINSAFDNNHLVLANLLSYSYHTRSSSLAAMS</sequence>
<comment type="caution">
    <text evidence="1">The sequence shown here is derived from an EMBL/GenBank/DDBJ whole genome shotgun (WGS) entry which is preliminary data.</text>
</comment>
<dbReference type="InParanoid" id="A0A1V8T5Z0"/>
<dbReference type="Proteomes" id="UP000192596">
    <property type="component" value="Unassembled WGS sequence"/>
</dbReference>
<keyword evidence="2" id="KW-1185">Reference proteome</keyword>
<evidence type="ECO:0008006" key="3">
    <source>
        <dbReference type="Google" id="ProtNLM"/>
    </source>
</evidence>
<accession>A0A1V8T5Z0</accession>
<name>A0A1V8T5Z0_9PEZI</name>
<protein>
    <recommendedName>
        <fullName evidence="3">F-box domain-containing protein</fullName>
    </recommendedName>
</protein>
<proteinExistence type="predicted"/>
<organism evidence="1 2">
    <name type="scientific">Cryoendolithus antarcticus</name>
    <dbReference type="NCBI Taxonomy" id="1507870"/>
    <lineage>
        <taxon>Eukaryota</taxon>
        <taxon>Fungi</taxon>
        <taxon>Dikarya</taxon>
        <taxon>Ascomycota</taxon>
        <taxon>Pezizomycotina</taxon>
        <taxon>Dothideomycetes</taxon>
        <taxon>Dothideomycetidae</taxon>
        <taxon>Cladosporiales</taxon>
        <taxon>Cladosporiaceae</taxon>
        <taxon>Cryoendolithus</taxon>
    </lineage>
</organism>
<gene>
    <name evidence="1" type="ORF">B0A48_08548</name>
</gene>
<reference evidence="2" key="1">
    <citation type="submission" date="2017-03" db="EMBL/GenBank/DDBJ databases">
        <title>Genomes of endolithic fungi from Antarctica.</title>
        <authorList>
            <person name="Coleine C."/>
            <person name="Masonjones S."/>
            <person name="Stajich J.E."/>
        </authorList>
    </citation>
    <scope>NUCLEOTIDE SEQUENCE [LARGE SCALE GENOMIC DNA]</scope>
    <source>
        <strain evidence="2">CCFEE 5527</strain>
    </source>
</reference>
<evidence type="ECO:0000313" key="1">
    <source>
        <dbReference type="EMBL" id="OQO06760.1"/>
    </source>
</evidence>
<dbReference type="AlphaFoldDB" id="A0A1V8T5Z0"/>
<dbReference type="EMBL" id="NAJO01000016">
    <property type="protein sequence ID" value="OQO06760.1"/>
    <property type="molecule type" value="Genomic_DNA"/>
</dbReference>